<keyword evidence="3" id="KW-1185">Reference proteome</keyword>
<accession>A0A511VCZ3</accession>
<comment type="caution">
    <text evidence="2">The sequence shown here is derived from an EMBL/GenBank/DDBJ whole genome shotgun (WGS) entry which is preliminary data.</text>
</comment>
<sequence length="88" mass="10167">MAEERNEREKHEKGKLADVQDWDPLDTPQITESREAQRRLGQGAEMPGLYEADRAKTEDGEEEMTKEERLASIQKNINLIKQGITEKQ</sequence>
<dbReference type="AlphaFoldDB" id="A0A511VCZ3"/>
<name>A0A511VCZ3_9BACL</name>
<dbReference type="RefSeq" id="WP_146812333.1">
    <property type="nucleotide sequence ID" value="NZ_BJXX01000216.1"/>
</dbReference>
<dbReference type="Proteomes" id="UP000321157">
    <property type="component" value="Unassembled WGS sequence"/>
</dbReference>
<protein>
    <submittedName>
        <fullName evidence="2">Uncharacterized protein</fullName>
    </submittedName>
</protein>
<feature type="region of interest" description="Disordered" evidence="1">
    <location>
        <begin position="1"/>
        <end position="66"/>
    </location>
</feature>
<dbReference type="EMBL" id="BJXX01000216">
    <property type="protein sequence ID" value="GEN36699.1"/>
    <property type="molecule type" value="Genomic_DNA"/>
</dbReference>
<evidence type="ECO:0000313" key="2">
    <source>
        <dbReference type="EMBL" id="GEN36699.1"/>
    </source>
</evidence>
<evidence type="ECO:0000313" key="3">
    <source>
        <dbReference type="Proteomes" id="UP000321157"/>
    </source>
</evidence>
<gene>
    <name evidence="2" type="ORF">ADA01nite_41590</name>
</gene>
<feature type="compositionally biased region" description="Basic and acidic residues" evidence="1">
    <location>
        <begin position="1"/>
        <end position="18"/>
    </location>
</feature>
<reference evidence="2 3" key="1">
    <citation type="submission" date="2019-07" db="EMBL/GenBank/DDBJ databases">
        <title>Whole genome shotgun sequence of Aneurinibacillus danicus NBRC 102444.</title>
        <authorList>
            <person name="Hosoyama A."/>
            <person name="Uohara A."/>
            <person name="Ohji S."/>
            <person name="Ichikawa N."/>
        </authorList>
    </citation>
    <scope>NUCLEOTIDE SEQUENCE [LARGE SCALE GENOMIC DNA]</scope>
    <source>
        <strain evidence="2 3">NBRC 102444</strain>
    </source>
</reference>
<organism evidence="2 3">
    <name type="scientific">Aneurinibacillus danicus</name>
    <dbReference type="NCBI Taxonomy" id="267746"/>
    <lineage>
        <taxon>Bacteria</taxon>
        <taxon>Bacillati</taxon>
        <taxon>Bacillota</taxon>
        <taxon>Bacilli</taxon>
        <taxon>Bacillales</taxon>
        <taxon>Paenibacillaceae</taxon>
        <taxon>Aneurinibacillus group</taxon>
        <taxon>Aneurinibacillus</taxon>
    </lineage>
</organism>
<dbReference type="OrthoDB" id="2680371at2"/>
<evidence type="ECO:0000256" key="1">
    <source>
        <dbReference type="SAM" id="MobiDB-lite"/>
    </source>
</evidence>
<proteinExistence type="predicted"/>